<dbReference type="Gene3D" id="3.40.1350.10">
    <property type="match status" value="1"/>
</dbReference>
<organism evidence="2 3">
    <name type="scientific">Pseudomonas veronii</name>
    <dbReference type="NCBI Taxonomy" id="76761"/>
    <lineage>
        <taxon>Bacteria</taxon>
        <taxon>Pseudomonadati</taxon>
        <taxon>Pseudomonadota</taxon>
        <taxon>Gammaproteobacteria</taxon>
        <taxon>Pseudomonadales</taxon>
        <taxon>Pseudomonadaceae</taxon>
        <taxon>Pseudomonas</taxon>
    </lineage>
</organism>
<dbReference type="OrthoDB" id="8477283at2"/>
<dbReference type="Gene3D" id="3.40.50.10770">
    <property type="entry name" value="Hypothetical protein VC1899 like domain (Restriction endonuclease-like)"/>
    <property type="match status" value="1"/>
</dbReference>
<dbReference type="GO" id="GO:0003676">
    <property type="term" value="F:nucleic acid binding"/>
    <property type="evidence" value="ECO:0007669"/>
    <property type="project" value="InterPro"/>
</dbReference>
<dbReference type="Proteomes" id="UP000552560">
    <property type="component" value="Unassembled WGS sequence"/>
</dbReference>
<evidence type="ECO:0000313" key="3">
    <source>
        <dbReference type="Proteomes" id="UP000552560"/>
    </source>
</evidence>
<dbReference type="EMBL" id="JAAQWE010000046">
    <property type="protein sequence ID" value="NMY00747.1"/>
    <property type="molecule type" value="Genomic_DNA"/>
</dbReference>
<protein>
    <submittedName>
        <fullName evidence="2">DUF1887 family protein</fullName>
    </submittedName>
</protein>
<proteinExistence type="predicted"/>
<evidence type="ECO:0000259" key="1">
    <source>
        <dbReference type="Pfam" id="PF09002"/>
    </source>
</evidence>
<dbReference type="InterPro" id="IPR015093">
    <property type="entry name" value="Card1_endonucl_dom"/>
</dbReference>
<gene>
    <name evidence="2" type="ORF">HBO43_29655</name>
</gene>
<reference evidence="2 3" key="1">
    <citation type="journal article" date="2020" name="Front. Microbiol.">
        <title>Genetic Organization of the aprX-lipA2 Operon Affects the Proteolytic Potential of Pseudomonas Species in Milk.</title>
        <authorList>
            <person name="Maier C."/>
            <person name="Huptas C."/>
            <person name="von Neubeck M."/>
            <person name="Scherer S."/>
            <person name="Wenning M."/>
            <person name="Lucking G."/>
        </authorList>
    </citation>
    <scope>NUCLEOTIDE SEQUENCE [LARGE SCALE GENOMIC DNA]</scope>
    <source>
        <strain evidence="2 3">WS 4671</strain>
    </source>
</reference>
<dbReference type="AlphaFoldDB" id="A0A7Y1F6J3"/>
<comment type="caution">
    <text evidence="2">The sequence shown here is derived from an EMBL/GenBank/DDBJ whole genome shotgun (WGS) entry which is preliminary data.</text>
</comment>
<accession>A0A7Y1F6J3</accession>
<dbReference type="InterPro" id="IPR011856">
    <property type="entry name" value="tRNA_endonuc-like_dom_sf"/>
</dbReference>
<dbReference type="Pfam" id="PF09002">
    <property type="entry name" value="Card1_endonuc"/>
    <property type="match status" value="1"/>
</dbReference>
<sequence length="608" mass="67447">MVPALHSKELSMKKFLLTWYGITDFRASLGFESTDGPIAAALAAQDYSDVVVLCYTRSDETDRQSLKTQDAFNVALASIHDSNQQKDWKSTSDFVSRFANTAAAHEHFVRWLNGKFHTAGSSPKISFKSEKLRELNDSEGIYACAMRALDSVAKATGEKLVTLYLSPGTPVMAFVWALAALGHPNLKKRLLVSPVIGKPPEAITLPVEWLERHGASQRATRNAVDGFDVTYHLFGEQRMPALLGIRQFSSTRHIFVNSNDFPAACMQAFIHDGNLEELAVDPWDAHDVHEKIIGHARSLPANARIGVNLTGGTKLMFAGALSAARALGAVPFYFDSRNQRVTFVDNLRRESIRPIDSVEAFLLLNGDGLKLSTTGAMEGMSSNRRRLTETLWKYRSKIASCYKKLCELNNNHEKLRKRGAELTPFSVECNGFLFEFGQDNVASVVGYGLDLRFKDWADFAKYLSGGWFEEYVYLQCKPYEDRGIIRDLRINLTLQLDGESQAGSSTGDAQHNELDVTFTDGHSLYIVECKAGNVTQEQVMKLQNLVRFYGGVEGRGIVACCFSPNSESVRKKIKDARLTLCCAGAFSEQLRALMNGIEARAKSIGESL</sequence>
<dbReference type="InterPro" id="IPR011335">
    <property type="entry name" value="Restrct_endonuc-II-like"/>
</dbReference>
<evidence type="ECO:0000313" key="2">
    <source>
        <dbReference type="EMBL" id="NMY00747.1"/>
    </source>
</evidence>
<name>A0A7Y1F6J3_PSEVE</name>
<feature type="domain" description="Card1 endonuclease" evidence="1">
    <location>
        <begin position="461"/>
        <end position="562"/>
    </location>
</feature>
<dbReference type="SUPFAM" id="SSF52980">
    <property type="entry name" value="Restriction endonuclease-like"/>
    <property type="match status" value="1"/>
</dbReference>